<name>A0A0D2HZD6_CLAB1</name>
<dbReference type="Proteomes" id="UP000053789">
    <property type="component" value="Unassembled WGS sequence"/>
</dbReference>
<sequence>MSLADIYANALCTIISPSPDPSKPLFAERDMSLVSPAILHSSTEDERLTAAVRFHPVLPNWTAETNAMEGEESLQKRQPTRQRGWCMQEDELFRRALVLTTHQSGWVCKQIQCSEEDFSTMPLPCSDSTVHNDGVLLCPNERLAWWPLGLFGRAERFDSLCNHYHGPPELSARETVALNRKIVEQPPGLYHHKWEKLVEELTSREMTVPTDRLPAISGLAARRQRETGDGRPVSDWPVEEQLCEAAAMESRRPGAFPENPRSTQRTNMVMGHGQRSCTVSDAAV</sequence>
<evidence type="ECO:0000313" key="2">
    <source>
        <dbReference type="EMBL" id="KIW89934.1"/>
    </source>
</evidence>
<gene>
    <name evidence="2" type="ORF">Z519_09364</name>
</gene>
<dbReference type="PANTHER" id="PTHR33112:SF16">
    <property type="entry name" value="HETEROKARYON INCOMPATIBILITY DOMAIN-CONTAINING PROTEIN"/>
    <property type="match status" value="1"/>
</dbReference>
<accession>A0A0D2HZD6</accession>
<dbReference type="EMBL" id="KN846994">
    <property type="protein sequence ID" value="KIW89934.1"/>
    <property type="molecule type" value="Genomic_DNA"/>
</dbReference>
<reference evidence="2" key="1">
    <citation type="submission" date="2015-01" db="EMBL/GenBank/DDBJ databases">
        <title>The Genome Sequence of Cladophialophora bantiana CBS 173.52.</title>
        <authorList>
            <consortium name="The Broad Institute Genomics Platform"/>
            <person name="Cuomo C."/>
            <person name="de Hoog S."/>
            <person name="Gorbushina A."/>
            <person name="Stielow B."/>
            <person name="Teixiera M."/>
            <person name="Abouelleil A."/>
            <person name="Chapman S.B."/>
            <person name="Priest M."/>
            <person name="Young S.K."/>
            <person name="Wortman J."/>
            <person name="Nusbaum C."/>
            <person name="Birren B."/>
        </authorList>
    </citation>
    <scope>NUCLEOTIDE SEQUENCE [LARGE SCALE GENOMIC DNA]</scope>
    <source>
        <strain evidence="2">CBS 173.52</strain>
    </source>
</reference>
<dbReference type="OrthoDB" id="5362512at2759"/>
<organism evidence="2 3">
    <name type="scientific">Cladophialophora bantiana (strain ATCC 10958 / CBS 173.52 / CDC B-1940 / NIH 8579)</name>
    <name type="common">Xylohypha bantiana</name>
    <dbReference type="NCBI Taxonomy" id="1442370"/>
    <lineage>
        <taxon>Eukaryota</taxon>
        <taxon>Fungi</taxon>
        <taxon>Dikarya</taxon>
        <taxon>Ascomycota</taxon>
        <taxon>Pezizomycotina</taxon>
        <taxon>Eurotiomycetes</taxon>
        <taxon>Chaetothyriomycetidae</taxon>
        <taxon>Chaetothyriales</taxon>
        <taxon>Herpotrichiellaceae</taxon>
        <taxon>Cladophialophora</taxon>
    </lineage>
</organism>
<protein>
    <submittedName>
        <fullName evidence="2">Uncharacterized protein</fullName>
    </submittedName>
</protein>
<dbReference type="RefSeq" id="XP_016616603.1">
    <property type="nucleotide sequence ID" value="XM_016767087.1"/>
</dbReference>
<dbReference type="HOGENOM" id="CLU_980064_0_0_1"/>
<dbReference type="AlphaFoldDB" id="A0A0D2HZD6"/>
<dbReference type="PANTHER" id="PTHR33112">
    <property type="entry name" value="DOMAIN PROTEIN, PUTATIVE-RELATED"/>
    <property type="match status" value="1"/>
</dbReference>
<feature type="region of interest" description="Disordered" evidence="1">
    <location>
        <begin position="248"/>
        <end position="284"/>
    </location>
</feature>
<keyword evidence="3" id="KW-1185">Reference proteome</keyword>
<evidence type="ECO:0000256" key="1">
    <source>
        <dbReference type="SAM" id="MobiDB-lite"/>
    </source>
</evidence>
<dbReference type="GeneID" id="27702292"/>
<proteinExistence type="predicted"/>
<dbReference type="VEuPathDB" id="FungiDB:Z519_09364"/>
<evidence type="ECO:0000313" key="3">
    <source>
        <dbReference type="Proteomes" id="UP000053789"/>
    </source>
</evidence>
<feature type="compositionally biased region" description="Polar residues" evidence="1">
    <location>
        <begin position="275"/>
        <end position="284"/>
    </location>
</feature>